<evidence type="ECO:0000256" key="2">
    <source>
        <dbReference type="ARBA" id="ARBA00022475"/>
    </source>
</evidence>
<protein>
    <submittedName>
        <fullName evidence="7">Oligosaccharide flippase family protein</fullName>
    </submittedName>
</protein>
<dbReference type="InterPro" id="IPR050833">
    <property type="entry name" value="Poly_Biosynth_Transport"/>
</dbReference>
<comment type="subcellular location">
    <subcellularLocation>
        <location evidence="1">Cell membrane</location>
        <topology evidence="1">Multi-pass membrane protein</topology>
    </subcellularLocation>
</comment>
<feature type="transmembrane region" description="Helical" evidence="6">
    <location>
        <begin position="445"/>
        <end position="468"/>
    </location>
</feature>
<feature type="transmembrane region" description="Helical" evidence="6">
    <location>
        <begin position="84"/>
        <end position="106"/>
    </location>
</feature>
<keyword evidence="5 6" id="KW-0472">Membrane</keyword>
<keyword evidence="4 6" id="KW-1133">Transmembrane helix</keyword>
<feature type="transmembrane region" description="Helical" evidence="6">
    <location>
        <begin position="158"/>
        <end position="174"/>
    </location>
</feature>
<feature type="transmembrane region" description="Helical" evidence="6">
    <location>
        <begin position="233"/>
        <end position="259"/>
    </location>
</feature>
<name>A0AA42DR18_9FIRM</name>
<dbReference type="PANTHER" id="PTHR30250:SF21">
    <property type="entry name" value="LIPID II FLIPPASE MURJ"/>
    <property type="match status" value="1"/>
</dbReference>
<dbReference type="PIRSF" id="PIRSF038958">
    <property type="entry name" value="PG_synth_SpoVB"/>
    <property type="match status" value="1"/>
</dbReference>
<feature type="transmembrane region" description="Helical" evidence="6">
    <location>
        <begin position="279"/>
        <end position="300"/>
    </location>
</feature>
<evidence type="ECO:0000256" key="3">
    <source>
        <dbReference type="ARBA" id="ARBA00022692"/>
    </source>
</evidence>
<dbReference type="RefSeq" id="WP_271013172.1">
    <property type="nucleotide sequence ID" value="NZ_JAQIFT010000061.1"/>
</dbReference>
<evidence type="ECO:0000313" key="8">
    <source>
        <dbReference type="Proteomes" id="UP001169242"/>
    </source>
</evidence>
<comment type="caution">
    <text evidence="7">The sequence shown here is derived from an EMBL/GenBank/DDBJ whole genome shotgun (WGS) entry which is preliminary data.</text>
</comment>
<evidence type="ECO:0000256" key="4">
    <source>
        <dbReference type="ARBA" id="ARBA00022989"/>
    </source>
</evidence>
<keyword evidence="8" id="KW-1185">Reference proteome</keyword>
<dbReference type="Pfam" id="PF01943">
    <property type="entry name" value="Polysacc_synt"/>
    <property type="match status" value="1"/>
</dbReference>
<keyword evidence="3 6" id="KW-0812">Transmembrane</keyword>
<feature type="transmembrane region" description="Helical" evidence="6">
    <location>
        <begin position="126"/>
        <end position="146"/>
    </location>
</feature>
<feature type="transmembrane region" description="Helical" evidence="6">
    <location>
        <begin position="321"/>
        <end position="339"/>
    </location>
</feature>
<gene>
    <name evidence="7" type="ORF">PBV87_17630</name>
</gene>
<dbReference type="Proteomes" id="UP001169242">
    <property type="component" value="Unassembled WGS sequence"/>
</dbReference>
<feature type="transmembrane region" description="Helical" evidence="6">
    <location>
        <begin position="180"/>
        <end position="207"/>
    </location>
</feature>
<evidence type="ECO:0000256" key="6">
    <source>
        <dbReference type="SAM" id="Phobius"/>
    </source>
</evidence>
<reference evidence="7" key="1">
    <citation type="journal article" date="2023" name="Int. J. Syst. Evol. Microbiol.">
        <title>&lt;i&gt;Holtiella tumoricola&lt;/i&gt; gen. nov. sp. nov., isolated from a human clinical sample.</title>
        <authorList>
            <person name="Allen-Vercoe E."/>
            <person name="Daigneault M.C."/>
            <person name="Vancuren S.J."/>
            <person name="Cochrane K."/>
            <person name="O'Neal L.L."/>
            <person name="Sankaranarayanan K."/>
            <person name="Lawson P.A."/>
        </authorList>
    </citation>
    <scope>NUCLEOTIDE SEQUENCE</scope>
    <source>
        <strain evidence="7">CC70A</strain>
    </source>
</reference>
<organism evidence="7 8">
    <name type="scientific">Holtiella tumoricola</name>
    <dbReference type="NCBI Taxonomy" id="3018743"/>
    <lineage>
        <taxon>Bacteria</taxon>
        <taxon>Bacillati</taxon>
        <taxon>Bacillota</taxon>
        <taxon>Clostridia</taxon>
        <taxon>Lachnospirales</taxon>
        <taxon>Cellulosilyticaceae</taxon>
        <taxon>Holtiella</taxon>
    </lineage>
</organism>
<dbReference type="InterPro" id="IPR002797">
    <property type="entry name" value="Polysacc_synth"/>
</dbReference>
<feature type="transmembrane region" description="Helical" evidence="6">
    <location>
        <begin position="413"/>
        <end position="433"/>
    </location>
</feature>
<dbReference type="PANTHER" id="PTHR30250">
    <property type="entry name" value="PST FAMILY PREDICTED COLANIC ACID TRANSPORTER"/>
    <property type="match status" value="1"/>
</dbReference>
<evidence type="ECO:0000256" key="5">
    <source>
        <dbReference type="ARBA" id="ARBA00023136"/>
    </source>
</evidence>
<dbReference type="GO" id="GO:0005886">
    <property type="term" value="C:plasma membrane"/>
    <property type="evidence" value="ECO:0007669"/>
    <property type="project" value="UniProtKB-SubCell"/>
</dbReference>
<accession>A0AA42DR18</accession>
<proteinExistence type="predicted"/>
<feature type="transmembrane region" description="Helical" evidence="6">
    <location>
        <begin position="40"/>
        <end position="63"/>
    </location>
</feature>
<evidence type="ECO:0000313" key="7">
    <source>
        <dbReference type="EMBL" id="MDA3733303.1"/>
    </source>
</evidence>
<dbReference type="EMBL" id="JAQIFT010000061">
    <property type="protein sequence ID" value="MDA3733303.1"/>
    <property type="molecule type" value="Genomic_DNA"/>
</dbReference>
<dbReference type="InterPro" id="IPR024923">
    <property type="entry name" value="PG_synth_SpoVB"/>
</dbReference>
<feature type="transmembrane region" description="Helical" evidence="6">
    <location>
        <begin position="359"/>
        <end position="380"/>
    </location>
</feature>
<dbReference type="AlphaFoldDB" id="A0AA42DR18"/>
<evidence type="ECO:0000256" key="1">
    <source>
        <dbReference type="ARBA" id="ARBA00004651"/>
    </source>
</evidence>
<keyword evidence="2" id="KW-1003">Cell membrane</keyword>
<feature type="transmembrane region" description="Helical" evidence="6">
    <location>
        <begin position="387"/>
        <end position="407"/>
    </location>
</feature>
<feature type="transmembrane region" description="Helical" evidence="6">
    <location>
        <begin position="474"/>
        <end position="496"/>
    </location>
</feature>
<sequence length="514" mass="55926">MKKQGLALSAFISTLGSVITKALGIVSTIYISNAIGPEGVGLYHLTTTVYMMAYMIASAGMSTSVSKMVAEEIGHNNGKGIKKIMNVFFAISIIASILITSGIFTFADVIGAKVVNDSRTVLGLRVLSLSIPFMTVSCCIKGYFYAVKKMIKPVSSDVMEQIVKVILVIVFLRTWGGGDLIYACAAIGLGITLGEVFSFSYMLILYLTDPDRRARREHKDIGTTNVLTNIIKLLLPITLTAYISSMITLLQNILIPVGFRKSGLTAMESMSMYGMIQGMVFPILFFPVALLTACSTVLTPEIARAQARNIRGRVESLSGRTIHLIMVLAMIVVSIFLNFGREFGVLIYHNSQVGQLLQLLVIVTPFMYIEIVIDGILKGLGEQNSCLIYRIIESVLSIGLIYFLIPIKGVEGFIVLNIGISILTATLKVRRLIAVTDIKIQLIKWFVHPALAATAAGMTAKVIVLYLLPQTAALGLQITLGIGITLCIYYIALTLLENVTKEDLAVLDIRGKNC</sequence>